<dbReference type="SUPFAM" id="SSF46894">
    <property type="entry name" value="C-terminal effector domain of the bipartite response regulators"/>
    <property type="match status" value="1"/>
</dbReference>
<dbReference type="PROSITE" id="PS50043">
    <property type="entry name" value="HTH_LUXR_2"/>
    <property type="match status" value="1"/>
</dbReference>
<keyword evidence="7" id="KW-1185">Reference proteome</keyword>
<dbReference type="EMBL" id="JBHUHP010000014">
    <property type="protein sequence ID" value="MFD2092811.1"/>
    <property type="molecule type" value="Genomic_DNA"/>
</dbReference>
<dbReference type="Gene3D" id="3.40.50.2300">
    <property type="match status" value="1"/>
</dbReference>
<dbReference type="RefSeq" id="WP_376877426.1">
    <property type="nucleotide sequence ID" value="NZ_JBHUHP010000014.1"/>
</dbReference>
<dbReference type="PRINTS" id="PR00038">
    <property type="entry name" value="HTHLUXR"/>
</dbReference>
<dbReference type="PROSITE" id="PS50110">
    <property type="entry name" value="RESPONSE_REGULATORY"/>
    <property type="match status" value="1"/>
</dbReference>
<dbReference type="CDD" id="cd06170">
    <property type="entry name" value="LuxR_C_like"/>
    <property type="match status" value="1"/>
</dbReference>
<sequence>MRLVLCDDHRLFAEPVAVALEGRGHQVVVATSPAEAFRAVAEEEPDMCLMDLRFPDGDGIDAIAELTRGHPLCAVVVLSGTADPGAVDEARAAGAAGFVRKDQPLSAVFAALDRIAAGRPPAPPPPPADVDGQRRGPTRQLLDALTQRERQVLRCLVHAEDTVGIARSLGVAPSTVRTHLQRVLQKLGVNNRLQAVALVANAGLDVER</sequence>
<organism evidence="6 7">
    <name type="scientific">Blastococcus deserti</name>
    <dbReference type="NCBI Taxonomy" id="2259033"/>
    <lineage>
        <taxon>Bacteria</taxon>
        <taxon>Bacillati</taxon>
        <taxon>Actinomycetota</taxon>
        <taxon>Actinomycetes</taxon>
        <taxon>Geodermatophilales</taxon>
        <taxon>Geodermatophilaceae</taxon>
        <taxon>Blastococcus</taxon>
    </lineage>
</organism>
<dbReference type="SMART" id="SM00421">
    <property type="entry name" value="HTH_LUXR"/>
    <property type="match status" value="1"/>
</dbReference>
<dbReference type="InterPro" id="IPR001789">
    <property type="entry name" value="Sig_transdc_resp-reg_receiver"/>
</dbReference>
<feature type="modified residue" description="4-aspartylphosphate" evidence="3">
    <location>
        <position position="51"/>
    </location>
</feature>
<gene>
    <name evidence="6" type="ORF">ACFSHS_14645</name>
</gene>
<dbReference type="Pfam" id="PF00072">
    <property type="entry name" value="Response_reg"/>
    <property type="match status" value="1"/>
</dbReference>
<dbReference type="SMART" id="SM00448">
    <property type="entry name" value="REC"/>
    <property type="match status" value="1"/>
</dbReference>
<keyword evidence="2" id="KW-0238">DNA-binding</keyword>
<evidence type="ECO:0000256" key="3">
    <source>
        <dbReference type="PROSITE-ProRule" id="PRU00169"/>
    </source>
</evidence>
<evidence type="ECO:0000313" key="7">
    <source>
        <dbReference type="Proteomes" id="UP001597402"/>
    </source>
</evidence>
<dbReference type="Pfam" id="PF00196">
    <property type="entry name" value="GerE"/>
    <property type="match status" value="1"/>
</dbReference>
<dbReference type="InterPro" id="IPR058245">
    <property type="entry name" value="NreC/VraR/RcsB-like_REC"/>
</dbReference>
<comment type="caution">
    <text evidence="6">The sequence shown here is derived from an EMBL/GenBank/DDBJ whole genome shotgun (WGS) entry which is preliminary data.</text>
</comment>
<protein>
    <submittedName>
        <fullName evidence="6">Response regulator</fullName>
    </submittedName>
</protein>
<feature type="domain" description="Response regulatory" evidence="5">
    <location>
        <begin position="2"/>
        <end position="116"/>
    </location>
</feature>
<evidence type="ECO:0000259" key="4">
    <source>
        <dbReference type="PROSITE" id="PS50043"/>
    </source>
</evidence>
<dbReference type="PANTHER" id="PTHR43214">
    <property type="entry name" value="TWO-COMPONENT RESPONSE REGULATOR"/>
    <property type="match status" value="1"/>
</dbReference>
<evidence type="ECO:0000256" key="2">
    <source>
        <dbReference type="ARBA" id="ARBA00023125"/>
    </source>
</evidence>
<evidence type="ECO:0000256" key="1">
    <source>
        <dbReference type="ARBA" id="ARBA00022553"/>
    </source>
</evidence>
<reference evidence="7" key="1">
    <citation type="journal article" date="2019" name="Int. J. Syst. Evol. Microbiol.">
        <title>The Global Catalogue of Microorganisms (GCM) 10K type strain sequencing project: providing services to taxonomists for standard genome sequencing and annotation.</title>
        <authorList>
            <consortium name="The Broad Institute Genomics Platform"/>
            <consortium name="The Broad Institute Genome Sequencing Center for Infectious Disease"/>
            <person name="Wu L."/>
            <person name="Ma J."/>
        </authorList>
    </citation>
    <scope>NUCLEOTIDE SEQUENCE [LARGE SCALE GENOMIC DNA]</scope>
    <source>
        <strain evidence="7">JCM 3338</strain>
    </source>
</reference>
<dbReference type="InterPro" id="IPR036388">
    <property type="entry name" value="WH-like_DNA-bd_sf"/>
</dbReference>
<evidence type="ECO:0000259" key="5">
    <source>
        <dbReference type="PROSITE" id="PS50110"/>
    </source>
</evidence>
<keyword evidence="1 3" id="KW-0597">Phosphoprotein</keyword>
<dbReference type="InterPro" id="IPR000792">
    <property type="entry name" value="Tscrpt_reg_LuxR_C"/>
</dbReference>
<feature type="domain" description="HTH luxR-type" evidence="4">
    <location>
        <begin position="138"/>
        <end position="203"/>
    </location>
</feature>
<proteinExistence type="predicted"/>
<dbReference type="InterPro" id="IPR011006">
    <property type="entry name" value="CheY-like_superfamily"/>
</dbReference>
<dbReference type="InterPro" id="IPR039420">
    <property type="entry name" value="WalR-like"/>
</dbReference>
<dbReference type="SUPFAM" id="SSF52172">
    <property type="entry name" value="CheY-like"/>
    <property type="match status" value="1"/>
</dbReference>
<name>A0ABW4XBJ0_9ACTN</name>
<evidence type="ECO:0000313" key="6">
    <source>
        <dbReference type="EMBL" id="MFD2092811.1"/>
    </source>
</evidence>
<dbReference type="CDD" id="cd17535">
    <property type="entry name" value="REC_NarL-like"/>
    <property type="match status" value="1"/>
</dbReference>
<dbReference type="InterPro" id="IPR016032">
    <property type="entry name" value="Sig_transdc_resp-reg_C-effctor"/>
</dbReference>
<dbReference type="Gene3D" id="1.10.10.10">
    <property type="entry name" value="Winged helix-like DNA-binding domain superfamily/Winged helix DNA-binding domain"/>
    <property type="match status" value="1"/>
</dbReference>
<accession>A0ABW4XBJ0</accession>
<dbReference type="Proteomes" id="UP001597402">
    <property type="component" value="Unassembled WGS sequence"/>
</dbReference>